<dbReference type="AlphaFoldDB" id="A0A4P7W447"/>
<proteinExistence type="predicted"/>
<dbReference type="KEGG" id="ddb:E7747_11215"/>
<organism evidence="1 2">
    <name type="scientific">Duncaniella dubosii</name>
    <dbReference type="NCBI Taxonomy" id="2518971"/>
    <lineage>
        <taxon>Bacteria</taxon>
        <taxon>Pseudomonadati</taxon>
        <taxon>Bacteroidota</taxon>
        <taxon>Bacteroidia</taxon>
        <taxon>Bacteroidales</taxon>
        <taxon>Muribaculaceae</taxon>
        <taxon>Duncaniella</taxon>
    </lineage>
</organism>
<reference evidence="2" key="1">
    <citation type="submission" date="2019-02" db="EMBL/GenBank/DDBJ databases">
        <title>Isolation and identification of novel species under the genus Muribaculum.</title>
        <authorList>
            <person name="Miyake S."/>
            <person name="Ding Y."/>
            <person name="Low A."/>
            <person name="Soh M."/>
            <person name="Seedorf H."/>
        </authorList>
    </citation>
    <scope>NUCLEOTIDE SEQUENCE [LARGE SCALE GENOMIC DNA]</scope>
    <source>
        <strain evidence="2">H5</strain>
    </source>
</reference>
<sequence length="192" mass="22920">MNISNVKVYDLEESVIACRNAMRLSLPEYNQEEFEASLERAKKLCQASKGEVRCHANFRTGIRVSFDIEYPNYISPEMQRYHWFDIVTSSSKMHRIMQMDFDKCCNKYVTEATKDQMKQLVQEYNDDKSEENFMRVLSNCPQGVMLFMRISTNYEQLRTIYLQRKNHKLPEWRSFCQWIESLPYAQELIVCS</sequence>
<dbReference type="EMBL" id="CP039396">
    <property type="protein sequence ID" value="QCD42803.1"/>
    <property type="molecule type" value="Genomic_DNA"/>
</dbReference>
<gene>
    <name evidence="1" type="ORF">E7747_11215</name>
</gene>
<keyword evidence="2" id="KW-1185">Reference proteome</keyword>
<accession>A0A4P7W447</accession>
<protein>
    <submittedName>
        <fullName evidence="1">Uncharacterized protein</fullName>
    </submittedName>
</protein>
<evidence type="ECO:0000313" key="1">
    <source>
        <dbReference type="EMBL" id="QCD42803.1"/>
    </source>
</evidence>
<dbReference type="RefSeq" id="WP_123542226.1">
    <property type="nucleotide sequence ID" value="NZ_CP039396.1"/>
</dbReference>
<dbReference type="Proteomes" id="UP000297149">
    <property type="component" value="Chromosome"/>
</dbReference>
<name>A0A4P7W447_9BACT</name>
<evidence type="ECO:0000313" key="2">
    <source>
        <dbReference type="Proteomes" id="UP000297149"/>
    </source>
</evidence>